<reference evidence="7 8" key="1">
    <citation type="submission" date="2024-01" db="EMBL/GenBank/DDBJ databases">
        <authorList>
            <person name="Waweru B."/>
        </authorList>
    </citation>
    <scope>NUCLEOTIDE SEQUENCE [LARGE SCALE GENOMIC DNA]</scope>
</reference>
<feature type="domain" description="SKP1 component dimerisation" evidence="5">
    <location>
        <begin position="107"/>
        <end position="152"/>
    </location>
</feature>
<sequence>MSSSKKIILKTLDGGTIEILDEIALESKTIKHLMELEDWPDNVIPLPNITGRILAKVIEYCNEHIGDEDEKGIEKLESDGDFVKVDKDTLFEIVLAANYLNDYLNIKGLLVLTCKAVADKIQGMSVGEIRQYLNISFNFSPEEELHIRREEQLAFE</sequence>
<evidence type="ECO:0000313" key="8">
    <source>
        <dbReference type="Proteomes" id="UP001314170"/>
    </source>
</evidence>
<keyword evidence="3 4" id="KW-0833">Ubl conjugation pathway</keyword>
<protein>
    <recommendedName>
        <fullName evidence="4">SKP1-like protein</fullName>
    </recommendedName>
</protein>
<comment type="subunit">
    <text evidence="4">Part of a SCF (SKP1-cullin-F-box) protein ligase complex.</text>
</comment>
<name>A0AAV1SR11_9ROSI</name>
<evidence type="ECO:0000259" key="6">
    <source>
        <dbReference type="Pfam" id="PF03931"/>
    </source>
</evidence>
<evidence type="ECO:0000313" key="7">
    <source>
        <dbReference type="EMBL" id="CAK7356004.1"/>
    </source>
</evidence>
<dbReference type="PANTHER" id="PTHR11165">
    <property type="entry name" value="SKP1"/>
    <property type="match status" value="1"/>
</dbReference>
<evidence type="ECO:0000256" key="2">
    <source>
        <dbReference type="ARBA" id="ARBA00009993"/>
    </source>
</evidence>
<evidence type="ECO:0000256" key="3">
    <source>
        <dbReference type="ARBA" id="ARBA00022786"/>
    </source>
</evidence>
<dbReference type="InterPro" id="IPR016897">
    <property type="entry name" value="SKP1"/>
</dbReference>
<dbReference type="GO" id="GO:0009867">
    <property type="term" value="P:jasmonic acid mediated signaling pathway"/>
    <property type="evidence" value="ECO:0007669"/>
    <property type="project" value="UniProtKB-ARBA"/>
</dbReference>
<dbReference type="InterPro" id="IPR011333">
    <property type="entry name" value="SKP1/BTB/POZ_sf"/>
</dbReference>
<comment type="pathway">
    <text evidence="1 4">Protein modification; protein ubiquitination.</text>
</comment>
<keyword evidence="8" id="KW-1185">Reference proteome</keyword>
<dbReference type="InterPro" id="IPR001232">
    <property type="entry name" value="SKP1-like"/>
</dbReference>
<dbReference type="PIRSF" id="PIRSF028729">
    <property type="entry name" value="E3_ubiquit_lig_SCF_Skp"/>
    <property type="match status" value="1"/>
</dbReference>
<dbReference type="EMBL" id="CAWUPB010001197">
    <property type="protein sequence ID" value="CAK7356004.1"/>
    <property type="molecule type" value="Genomic_DNA"/>
</dbReference>
<evidence type="ECO:0000259" key="5">
    <source>
        <dbReference type="Pfam" id="PF01466"/>
    </source>
</evidence>
<comment type="function">
    <text evidence="4">Involved in ubiquitination and subsequent proteasomal degradation of target proteins. Together with CUL1, RBX1 and a F-box protein, it forms a SCF E3 ubiquitin ligase complex. The functional specificity of this complex depends on the type of F-box protein. In the SCF complex, it serves as an adapter that links the F-box protein to CUL1.</text>
</comment>
<dbReference type="GO" id="GO:0016567">
    <property type="term" value="P:protein ubiquitination"/>
    <property type="evidence" value="ECO:0007669"/>
    <property type="project" value="UniProtKB-UniRule"/>
</dbReference>
<comment type="caution">
    <text evidence="7">The sequence shown here is derived from an EMBL/GenBank/DDBJ whole genome shotgun (WGS) entry which is preliminary data.</text>
</comment>
<evidence type="ECO:0000256" key="1">
    <source>
        <dbReference type="ARBA" id="ARBA00004906"/>
    </source>
</evidence>
<accession>A0AAV1SR11</accession>
<dbReference type="Gene3D" id="3.30.710.10">
    <property type="entry name" value="Potassium Channel Kv1.1, Chain A"/>
    <property type="match status" value="1"/>
</dbReference>
<feature type="domain" description="SKP1 component POZ" evidence="6">
    <location>
        <begin position="5"/>
        <end position="64"/>
    </location>
</feature>
<dbReference type="SUPFAM" id="SSF81382">
    <property type="entry name" value="Skp1 dimerisation domain-like"/>
    <property type="match status" value="1"/>
</dbReference>
<evidence type="ECO:0000256" key="4">
    <source>
        <dbReference type="PIRNR" id="PIRNR028729"/>
    </source>
</evidence>
<dbReference type="Pfam" id="PF03931">
    <property type="entry name" value="Skp1_POZ"/>
    <property type="match status" value="1"/>
</dbReference>
<dbReference type="CDD" id="cd18322">
    <property type="entry name" value="BTB_POZ_SKP1"/>
    <property type="match status" value="1"/>
</dbReference>
<comment type="similarity">
    <text evidence="2 4">Belongs to the SKP1 family.</text>
</comment>
<dbReference type="InterPro" id="IPR016072">
    <property type="entry name" value="Skp1_comp_dimer"/>
</dbReference>
<dbReference type="GO" id="GO:0006511">
    <property type="term" value="P:ubiquitin-dependent protein catabolic process"/>
    <property type="evidence" value="ECO:0007669"/>
    <property type="project" value="InterPro"/>
</dbReference>
<gene>
    <name evidence="7" type="ORF">DCAF_LOCUS26269</name>
</gene>
<dbReference type="AlphaFoldDB" id="A0AAV1SR11"/>
<dbReference type="Pfam" id="PF01466">
    <property type="entry name" value="Skp1"/>
    <property type="match status" value="1"/>
</dbReference>
<dbReference type="SUPFAM" id="SSF54695">
    <property type="entry name" value="POZ domain"/>
    <property type="match status" value="1"/>
</dbReference>
<dbReference type="SMART" id="SM00512">
    <property type="entry name" value="Skp1"/>
    <property type="match status" value="1"/>
</dbReference>
<proteinExistence type="inferred from homology"/>
<dbReference type="InterPro" id="IPR016073">
    <property type="entry name" value="Skp1_comp_POZ"/>
</dbReference>
<dbReference type="Proteomes" id="UP001314170">
    <property type="component" value="Unassembled WGS sequence"/>
</dbReference>
<dbReference type="InterPro" id="IPR036296">
    <property type="entry name" value="SKP1-like_dim_sf"/>
</dbReference>
<organism evidence="7 8">
    <name type="scientific">Dovyalis caffra</name>
    <dbReference type="NCBI Taxonomy" id="77055"/>
    <lineage>
        <taxon>Eukaryota</taxon>
        <taxon>Viridiplantae</taxon>
        <taxon>Streptophyta</taxon>
        <taxon>Embryophyta</taxon>
        <taxon>Tracheophyta</taxon>
        <taxon>Spermatophyta</taxon>
        <taxon>Magnoliopsida</taxon>
        <taxon>eudicotyledons</taxon>
        <taxon>Gunneridae</taxon>
        <taxon>Pentapetalae</taxon>
        <taxon>rosids</taxon>
        <taxon>fabids</taxon>
        <taxon>Malpighiales</taxon>
        <taxon>Salicaceae</taxon>
        <taxon>Flacourtieae</taxon>
        <taxon>Dovyalis</taxon>
    </lineage>
</organism>